<evidence type="ECO:0008006" key="7">
    <source>
        <dbReference type="Google" id="ProtNLM"/>
    </source>
</evidence>
<evidence type="ECO:0000256" key="3">
    <source>
        <dbReference type="SAM" id="MobiDB-lite"/>
    </source>
</evidence>
<name>A0A1B9GBW8_9TREE</name>
<dbReference type="VEuPathDB" id="FungiDB:I302_03354"/>
<reference evidence="5" key="2">
    <citation type="submission" date="2013-07" db="EMBL/GenBank/DDBJ databases">
        <authorList>
            <consortium name="The Broad Institute Genome Sequencing Platform"/>
            <person name="Cuomo C."/>
            <person name="Litvintseva A."/>
            <person name="Chen Y."/>
            <person name="Heitman J."/>
            <person name="Sun S."/>
            <person name="Springer D."/>
            <person name="Dromer F."/>
            <person name="Young S.K."/>
            <person name="Zeng Q."/>
            <person name="Gargeya S."/>
            <person name="Fitzgerald M."/>
            <person name="Abouelleil A."/>
            <person name="Alvarado L."/>
            <person name="Berlin A.M."/>
            <person name="Chapman S.B."/>
            <person name="Dewar J."/>
            <person name="Goldberg J."/>
            <person name="Griggs A."/>
            <person name="Gujja S."/>
            <person name="Hansen M."/>
            <person name="Howarth C."/>
            <person name="Imamovic A."/>
            <person name="Larimer J."/>
            <person name="McCowan C."/>
            <person name="Murphy C."/>
            <person name="Pearson M."/>
            <person name="Priest M."/>
            <person name="Roberts A."/>
            <person name="Saif S."/>
            <person name="Shea T."/>
            <person name="Sykes S."/>
            <person name="Wortman J."/>
            <person name="Nusbaum C."/>
            <person name="Birren B."/>
        </authorList>
    </citation>
    <scope>NUCLEOTIDE SEQUENCE</scope>
    <source>
        <strain evidence="5">CBS 10118</strain>
    </source>
</reference>
<organism evidence="4">
    <name type="scientific">Kwoniella bestiolae CBS 10118</name>
    <dbReference type="NCBI Taxonomy" id="1296100"/>
    <lineage>
        <taxon>Eukaryota</taxon>
        <taxon>Fungi</taxon>
        <taxon>Dikarya</taxon>
        <taxon>Basidiomycota</taxon>
        <taxon>Agaricomycotina</taxon>
        <taxon>Tremellomycetes</taxon>
        <taxon>Tremellales</taxon>
        <taxon>Cryptococcaceae</taxon>
        <taxon>Kwoniella</taxon>
    </lineage>
</organism>
<dbReference type="EMBL" id="CP144542">
    <property type="protein sequence ID" value="WVW82633.1"/>
    <property type="molecule type" value="Genomic_DNA"/>
</dbReference>
<feature type="region of interest" description="Disordered" evidence="3">
    <location>
        <begin position="43"/>
        <end position="72"/>
    </location>
</feature>
<dbReference type="KEGG" id="kbi:30207753"/>
<dbReference type="GO" id="GO:0005634">
    <property type="term" value="C:nucleus"/>
    <property type="evidence" value="ECO:0007669"/>
    <property type="project" value="UniProtKB-SubCell"/>
</dbReference>
<dbReference type="CDD" id="cd12148">
    <property type="entry name" value="fungal_TF_MHR"/>
    <property type="match status" value="1"/>
</dbReference>
<sequence>MIRRRDNSPSLSIDHLEPEPEPARIKRSRAVLAKAKDKCVYDPWRGGEKRRHGQPENETIKHLSSNGNHDRSSIENRLSQVEDSLARIESLLVNDSSRHHAALPPSIPLRHTEKYAWSYLITQLPPVSLAQKLLRNYFVLDSLLRYTHQPSYQRRFRRIYSTESGRVKSDIDHSASSYLASLCLTMAIGTTLDHEDSHDSSDLLERLISLHHRFYEISETILPSHCRGPDPEFAYYHLHSLMIRTQRALMDHSSSLPQTWFEQGKIANTALFLGFHQDPDDLEVQISPFWKEMRRRIWWLLAVGHSIIIEKLRLPTTFPPSNVQKPVLIPDDDFHEDITQPQLDDQSFISRIFSSTLTGVVDTTPPEVLVASTGKTAAPEWAFIDAKIDSTRIVTEISKMFPHPSSQNSQLPDITVVDDLIDQLDAQRPPHLSFEILSTAQTRDCPLTAPDQPPWILPQACVCNTGKASVTLNTYQRYLSLSPDAPNAAQTVQHALTRSLAAAHRLLISSEIFVWHITFRWTEGKSLFSWNTGSKIFAAGVIVALAAIREGPKNGGWRGWMGDLQSAEGLLKVLSDHASKENKSQRSTCESADSKALTILRQLHERAKSQAYLSDVGLSMTTRSNDEEKLLDPYTSHDMSRISTFDNAPSQANMSKAFRMAENYALEELEAFLTQVYPSIEASGEETEG</sequence>
<dbReference type="PANTHER" id="PTHR31001:SF89">
    <property type="entry name" value="ZN(2)-C6 FUNGAL-TYPE DOMAIN-CONTAINING PROTEIN"/>
    <property type="match status" value="1"/>
</dbReference>
<dbReference type="PANTHER" id="PTHR31001">
    <property type="entry name" value="UNCHARACTERIZED TRANSCRIPTIONAL REGULATORY PROTEIN"/>
    <property type="match status" value="1"/>
</dbReference>
<accession>A0A1B9GBW8</accession>
<protein>
    <recommendedName>
        <fullName evidence="7">Transcription factor domain-containing protein</fullName>
    </recommendedName>
</protein>
<dbReference type="Proteomes" id="UP000092730">
    <property type="component" value="Chromosome 2"/>
</dbReference>
<gene>
    <name evidence="4" type="ORF">I302_03354</name>
    <name evidence="5" type="ORF">I302_104644</name>
</gene>
<evidence type="ECO:0000313" key="6">
    <source>
        <dbReference type="Proteomes" id="UP000092730"/>
    </source>
</evidence>
<feature type="region of interest" description="Disordered" evidence="3">
    <location>
        <begin position="1"/>
        <end position="25"/>
    </location>
</feature>
<keyword evidence="2" id="KW-0539">Nucleus</keyword>
<dbReference type="STRING" id="1296100.A0A1B9GBW8"/>
<keyword evidence="6" id="KW-1185">Reference proteome</keyword>
<dbReference type="EMBL" id="KI894019">
    <property type="protein sequence ID" value="OCF28495.1"/>
    <property type="molecule type" value="Genomic_DNA"/>
</dbReference>
<reference evidence="4" key="1">
    <citation type="submission" date="2013-07" db="EMBL/GenBank/DDBJ databases">
        <title>The Genome Sequence of Cryptococcus bestiolae CBS10118.</title>
        <authorList>
            <consortium name="The Broad Institute Genome Sequencing Platform"/>
            <person name="Cuomo C."/>
            <person name="Litvintseva A."/>
            <person name="Chen Y."/>
            <person name="Heitman J."/>
            <person name="Sun S."/>
            <person name="Springer D."/>
            <person name="Dromer F."/>
            <person name="Young S.K."/>
            <person name="Zeng Q."/>
            <person name="Gargeya S."/>
            <person name="Fitzgerald M."/>
            <person name="Abouelleil A."/>
            <person name="Alvarado L."/>
            <person name="Berlin A.M."/>
            <person name="Chapman S.B."/>
            <person name="Dewar J."/>
            <person name="Goldberg J."/>
            <person name="Griggs A."/>
            <person name="Gujja S."/>
            <person name="Hansen M."/>
            <person name="Howarth C."/>
            <person name="Imamovic A."/>
            <person name="Larimer J."/>
            <person name="McCowan C."/>
            <person name="Murphy C."/>
            <person name="Pearson M."/>
            <person name="Priest M."/>
            <person name="Roberts A."/>
            <person name="Saif S."/>
            <person name="Shea T."/>
            <person name="Sykes S."/>
            <person name="Wortman J."/>
            <person name="Nusbaum C."/>
            <person name="Birren B."/>
        </authorList>
    </citation>
    <scope>NUCLEOTIDE SEQUENCE [LARGE SCALE GENOMIC DNA]</scope>
    <source>
        <strain evidence="4">CBS 10118</strain>
    </source>
</reference>
<dbReference type="OrthoDB" id="4934715at2759"/>
<reference evidence="4" key="3">
    <citation type="submission" date="2014-01" db="EMBL/GenBank/DDBJ databases">
        <title>Evolution of pathogenesis and genome organization in the Tremellales.</title>
        <authorList>
            <person name="Cuomo C."/>
            <person name="Litvintseva A."/>
            <person name="Heitman J."/>
            <person name="Chen Y."/>
            <person name="Sun S."/>
            <person name="Springer D."/>
            <person name="Dromer F."/>
            <person name="Young S."/>
            <person name="Zeng Q."/>
            <person name="Chapman S."/>
            <person name="Gujja S."/>
            <person name="Saif S."/>
            <person name="Birren B."/>
        </authorList>
    </citation>
    <scope>NUCLEOTIDE SEQUENCE</scope>
    <source>
        <strain evidence="4">CBS 10118</strain>
    </source>
</reference>
<feature type="compositionally biased region" description="Basic and acidic residues" evidence="3">
    <location>
        <begin position="14"/>
        <end position="24"/>
    </location>
</feature>
<evidence type="ECO:0000256" key="1">
    <source>
        <dbReference type="ARBA" id="ARBA00004123"/>
    </source>
</evidence>
<evidence type="ECO:0000256" key="2">
    <source>
        <dbReference type="ARBA" id="ARBA00023242"/>
    </source>
</evidence>
<reference evidence="5" key="4">
    <citation type="submission" date="2024-02" db="EMBL/GenBank/DDBJ databases">
        <title>Comparative genomics of Cryptococcus and Kwoniella reveals pathogenesis evolution and contrasting modes of karyotype evolution via chromosome fusion or intercentromeric recombination.</title>
        <authorList>
            <person name="Coelho M.A."/>
            <person name="David-Palma M."/>
            <person name="Shea T."/>
            <person name="Bowers K."/>
            <person name="McGinley-Smith S."/>
            <person name="Mohammad A.W."/>
            <person name="Gnirke A."/>
            <person name="Yurkov A.M."/>
            <person name="Nowrousian M."/>
            <person name="Sun S."/>
            <person name="Cuomo C.A."/>
            <person name="Heitman J."/>
        </authorList>
    </citation>
    <scope>NUCLEOTIDE SEQUENCE</scope>
    <source>
        <strain evidence="5">CBS 10118</strain>
    </source>
</reference>
<proteinExistence type="predicted"/>
<evidence type="ECO:0000313" key="4">
    <source>
        <dbReference type="EMBL" id="OCF28495.1"/>
    </source>
</evidence>
<dbReference type="RefSeq" id="XP_019049565.1">
    <property type="nucleotide sequence ID" value="XM_019190003.1"/>
</dbReference>
<dbReference type="AlphaFoldDB" id="A0A1B9GBW8"/>
<comment type="subcellular location">
    <subcellularLocation>
        <location evidence="1">Nucleus</location>
    </subcellularLocation>
</comment>
<dbReference type="GeneID" id="30207753"/>
<evidence type="ECO:0000313" key="5">
    <source>
        <dbReference type="EMBL" id="WVW82633.1"/>
    </source>
</evidence>
<dbReference type="InterPro" id="IPR050613">
    <property type="entry name" value="Sec_Metabolite_Reg"/>
</dbReference>